<comment type="caution">
    <text evidence="1">The sequence shown here is derived from an EMBL/GenBank/DDBJ whole genome shotgun (WGS) entry which is preliminary data.</text>
</comment>
<evidence type="ECO:0000313" key="2">
    <source>
        <dbReference type="Proteomes" id="UP000028089"/>
    </source>
</evidence>
<organism evidence="1 2">
    <name type="scientific">Streptococcus mitis</name>
    <dbReference type="NCBI Taxonomy" id="28037"/>
    <lineage>
        <taxon>Bacteria</taxon>
        <taxon>Bacillati</taxon>
        <taxon>Bacillota</taxon>
        <taxon>Bacilli</taxon>
        <taxon>Lactobacillales</taxon>
        <taxon>Streptococcaceae</taxon>
        <taxon>Streptococcus</taxon>
        <taxon>Streptococcus mitis group</taxon>
    </lineage>
</organism>
<protein>
    <submittedName>
        <fullName evidence="1">Uncharacterized protein</fullName>
    </submittedName>
</protein>
<evidence type="ECO:0000313" key="1">
    <source>
        <dbReference type="EMBL" id="KEQ45052.1"/>
    </source>
</evidence>
<proteinExistence type="predicted"/>
<sequence length="41" mass="4549">MNDDQHTAQLEKWNSVGKEIISQCPKPFRKIIGASVSSFGT</sequence>
<dbReference type="PATRIC" id="fig|28037.93.peg.1104"/>
<accession>A0A081QQ29</accession>
<dbReference type="Proteomes" id="UP000028089">
    <property type="component" value="Unassembled WGS sequence"/>
</dbReference>
<reference evidence="1 2" key="1">
    <citation type="submission" date="2014-05" db="EMBL/GenBank/DDBJ databases">
        <authorList>
            <person name="Daugherty S.C."/>
            <person name="Tallon L.J."/>
            <person name="Sadzewicz L."/>
            <person name="Kilian M."/>
            <person name="Tettelin H."/>
        </authorList>
    </citation>
    <scope>NUCLEOTIDE SEQUENCE [LARGE SCALE GENOMIC DNA]</scope>
    <source>
        <strain evidence="1 2">SK578</strain>
    </source>
</reference>
<gene>
    <name evidence="1" type="ORF">SK578_1149</name>
</gene>
<dbReference type="AlphaFoldDB" id="A0A081QQ29"/>
<name>A0A081QQ29_STRMT</name>
<dbReference type="EMBL" id="JPFY01000013">
    <property type="protein sequence ID" value="KEQ45052.1"/>
    <property type="molecule type" value="Genomic_DNA"/>
</dbReference>